<proteinExistence type="predicted"/>
<dbReference type="Proteomes" id="UP000001396">
    <property type="component" value="Unassembled WGS sequence"/>
</dbReference>
<feature type="region of interest" description="Disordered" evidence="9">
    <location>
        <begin position="109"/>
        <end position="275"/>
    </location>
</feature>
<dbReference type="PANTHER" id="PTHR23417">
    <property type="entry name" value="3-DEOXY-D-MANNO-OCTULOSONIC-ACID TRANSFERASE/TRNA GUANINE-N 7 - -METHYLTRANSFERASE"/>
    <property type="match status" value="1"/>
</dbReference>
<dbReference type="STRING" id="670386.D3B861"/>
<dbReference type="PROSITE" id="PS51625">
    <property type="entry name" value="SAM_MT_TRMB"/>
    <property type="match status" value="1"/>
</dbReference>
<reference evidence="10 11" key="1">
    <citation type="journal article" date="2011" name="Genome Res.">
        <title>Phylogeny-wide analysis of social amoeba genomes highlights ancient origins for complex intercellular communication.</title>
        <authorList>
            <person name="Heidel A.J."/>
            <person name="Lawal H.M."/>
            <person name="Felder M."/>
            <person name="Schilde C."/>
            <person name="Helps N.R."/>
            <person name="Tunggal B."/>
            <person name="Rivero F."/>
            <person name="John U."/>
            <person name="Schleicher M."/>
            <person name="Eichinger L."/>
            <person name="Platzer M."/>
            <person name="Noegel A.A."/>
            <person name="Schaap P."/>
            <person name="Gloeckner G."/>
        </authorList>
    </citation>
    <scope>NUCLEOTIDE SEQUENCE [LARGE SCALE GENOMIC DNA]</scope>
    <source>
        <strain evidence="11">ATCC 26659 / Pp 5 / PN500</strain>
    </source>
</reference>
<feature type="compositionally biased region" description="Acidic residues" evidence="9">
    <location>
        <begin position="237"/>
        <end position="253"/>
    </location>
</feature>
<dbReference type="GO" id="GO:0008176">
    <property type="term" value="F:tRNA (guanine(46)-N7)-methyltransferase activity"/>
    <property type="evidence" value="ECO:0007669"/>
    <property type="project" value="UniProtKB-EC"/>
</dbReference>
<dbReference type="InterPro" id="IPR003358">
    <property type="entry name" value="tRNA_(Gua-N-7)_MeTrfase_Trmb"/>
</dbReference>
<gene>
    <name evidence="10" type="ORF">PPL_04652</name>
</gene>
<evidence type="ECO:0000256" key="9">
    <source>
        <dbReference type="SAM" id="MobiDB-lite"/>
    </source>
</evidence>
<comment type="caution">
    <text evidence="10">The sequence shown here is derived from an EMBL/GenBank/DDBJ whole genome shotgun (WGS) entry which is preliminary data.</text>
</comment>
<evidence type="ECO:0000256" key="7">
    <source>
        <dbReference type="PROSITE-ProRule" id="PRU00708"/>
    </source>
</evidence>
<evidence type="ECO:0000256" key="8">
    <source>
        <dbReference type="SAM" id="Coils"/>
    </source>
</evidence>
<comment type="catalytic activity">
    <reaction evidence="1">
        <text>guanosine(46) in tRNA + S-adenosyl-L-methionine = N(7)-methylguanosine(46) in tRNA + S-adenosyl-L-homocysteine</text>
        <dbReference type="Rhea" id="RHEA:42708"/>
        <dbReference type="Rhea" id="RHEA-COMP:10188"/>
        <dbReference type="Rhea" id="RHEA-COMP:10189"/>
        <dbReference type="ChEBI" id="CHEBI:57856"/>
        <dbReference type="ChEBI" id="CHEBI:59789"/>
        <dbReference type="ChEBI" id="CHEBI:74269"/>
        <dbReference type="ChEBI" id="CHEBI:74480"/>
        <dbReference type="EC" id="2.1.1.33"/>
    </reaction>
</comment>
<dbReference type="PROSITE" id="PS51375">
    <property type="entry name" value="PPR"/>
    <property type="match status" value="1"/>
</dbReference>
<dbReference type="InterPro" id="IPR029063">
    <property type="entry name" value="SAM-dependent_MTases_sf"/>
</dbReference>
<feature type="compositionally biased region" description="Low complexity" evidence="9">
    <location>
        <begin position="254"/>
        <end position="270"/>
    </location>
</feature>
<dbReference type="OMA" id="NACVRCQ"/>
<evidence type="ECO:0000256" key="1">
    <source>
        <dbReference type="ARBA" id="ARBA00000142"/>
    </source>
</evidence>
<feature type="compositionally biased region" description="Basic and acidic residues" evidence="9">
    <location>
        <begin position="166"/>
        <end position="176"/>
    </location>
</feature>
<dbReference type="EMBL" id="ADBJ01000020">
    <property type="protein sequence ID" value="EFA82229.1"/>
    <property type="molecule type" value="Genomic_DNA"/>
</dbReference>
<feature type="repeat" description="PPR" evidence="7">
    <location>
        <begin position="381"/>
        <end position="415"/>
    </location>
</feature>
<keyword evidence="3" id="KW-0489">Methyltransferase</keyword>
<feature type="compositionally biased region" description="Basic and acidic residues" evidence="9">
    <location>
        <begin position="212"/>
        <end position="236"/>
    </location>
</feature>
<dbReference type="AlphaFoldDB" id="D3B861"/>
<keyword evidence="6" id="KW-0819">tRNA processing</keyword>
<organism evidence="10 11">
    <name type="scientific">Heterostelium pallidum (strain ATCC 26659 / Pp 5 / PN500)</name>
    <name type="common">Cellular slime mold</name>
    <name type="synonym">Polysphondylium pallidum</name>
    <dbReference type="NCBI Taxonomy" id="670386"/>
    <lineage>
        <taxon>Eukaryota</taxon>
        <taxon>Amoebozoa</taxon>
        <taxon>Evosea</taxon>
        <taxon>Eumycetozoa</taxon>
        <taxon>Dictyostelia</taxon>
        <taxon>Acytosteliales</taxon>
        <taxon>Acytosteliaceae</taxon>
        <taxon>Heterostelium</taxon>
    </lineage>
</organism>
<evidence type="ECO:0000256" key="2">
    <source>
        <dbReference type="ARBA" id="ARBA00011977"/>
    </source>
</evidence>
<dbReference type="Pfam" id="PF02390">
    <property type="entry name" value="Methyltransf_4"/>
    <property type="match status" value="1"/>
</dbReference>
<sequence>MSKRLIIKNVPKALSKTDVIDRLKKLCHNSPAVTITIPITMPPGLELPAESTIAFLNINDITQLVHYKNSLHNKLIGENKIQVEIYEAPKPVVSKVVAQLNLDKKLVTTTSTSTSTTTTTTTTAATNTNSNKNTTTNNKPTTATPKKENNTEKKKSTETNQSNNKTEQESVKKNKILDNSNDNTREKKKVKLDNNSENGSKQQQDSEGNEQAESKKSEVTSNDSKDKKKDDIKEGGQEDGEEEEEEDEDEEESTTTTTTTTAATTPKQPTVRNNRKVITKITQQLVFLSEKKDFQNIRSNYNYLKKIGATPDHITYGVMLNACVRCQEYDMAKEVFNDALNTKNGANEVVYTTYIKALCETNMSAAEAMIDQMKQQNIALNARSYNSILRACIRSGDIAIANRLYTDMLKSNMEDSSTIEYLVKIYAEHLMIPEIWKLLGDKYEQFENEISPVVFSRLALAALLAGDLKSTVKALGIIDDILSKAPRAIATASQSHHKSQGKRSEHNKVSASLFERINRHEINEESERVRSCLQQLSKQQRKLKCLPMEQSKRVNFSPVTFKNLYEENKELEENKWFLDKLFKDSRDQESPRQVKMEICSGHGHWISKRAAQDLDADWLSVEIRYDRVFQIWSKLILDSIDNLYILAGEANSVLKNSVPSDSLDEVYINYPNPPVWPGAWRLINHDFLVDIHRTLKKDGTLTIVTDDQGYADSVVQLLKKSRKLAKIYKPVKEDYICQLDEDYGYSYFNKLWSNGQRMKRYCIYIIKD</sequence>
<feature type="coiled-coil region" evidence="8">
    <location>
        <begin position="356"/>
        <end position="383"/>
    </location>
</feature>
<keyword evidence="11" id="KW-1185">Reference proteome</keyword>
<evidence type="ECO:0000313" key="11">
    <source>
        <dbReference type="Proteomes" id="UP000001396"/>
    </source>
</evidence>
<evidence type="ECO:0000313" key="10">
    <source>
        <dbReference type="EMBL" id="EFA82229.1"/>
    </source>
</evidence>
<evidence type="ECO:0000256" key="3">
    <source>
        <dbReference type="ARBA" id="ARBA00022603"/>
    </source>
</evidence>
<dbReference type="InterPro" id="IPR011990">
    <property type="entry name" value="TPR-like_helical_dom_sf"/>
</dbReference>
<dbReference type="SUPFAM" id="SSF53335">
    <property type="entry name" value="S-adenosyl-L-methionine-dependent methyltransferases"/>
    <property type="match status" value="1"/>
</dbReference>
<dbReference type="PANTHER" id="PTHR23417:SF14">
    <property type="entry name" value="PENTACOTRIPEPTIDE-REPEAT REGION OF PRORP DOMAIN-CONTAINING PROTEIN"/>
    <property type="match status" value="1"/>
</dbReference>
<protein>
    <recommendedName>
        <fullName evidence="2">tRNA (guanine(46)-N(7))-methyltransferase</fullName>
        <ecNumber evidence="2">2.1.1.33</ecNumber>
    </recommendedName>
</protein>
<dbReference type="Gene3D" id="1.25.40.10">
    <property type="entry name" value="Tetratricopeptide repeat domain"/>
    <property type="match status" value="2"/>
</dbReference>
<feature type="compositionally biased region" description="Basic and acidic residues" evidence="9">
    <location>
        <begin position="145"/>
        <end position="157"/>
    </location>
</feature>
<dbReference type="RefSeq" id="XP_020434346.1">
    <property type="nucleotide sequence ID" value="XM_020575551.1"/>
</dbReference>
<keyword evidence="5" id="KW-0949">S-adenosyl-L-methionine</keyword>
<accession>D3B861</accession>
<dbReference type="InParanoid" id="D3B861"/>
<evidence type="ECO:0000256" key="6">
    <source>
        <dbReference type="ARBA" id="ARBA00022694"/>
    </source>
</evidence>
<dbReference type="GeneID" id="31360139"/>
<name>D3B861_HETP5</name>
<dbReference type="Pfam" id="PF01535">
    <property type="entry name" value="PPR"/>
    <property type="match status" value="1"/>
</dbReference>
<feature type="compositionally biased region" description="Low complexity" evidence="9">
    <location>
        <begin position="109"/>
        <end position="144"/>
    </location>
</feature>
<dbReference type="EC" id="2.1.1.33" evidence="2"/>
<keyword evidence="4" id="KW-0808">Transferase</keyword>
<dbReference type="Gene3D" id="3.40.50.150">
    <property type="entry name" value="Vaccinia Virus protein VP39"/>
    <property type="match status" value="1"/>
</dbReference>
<dbReference type="NCBIfam" id="TIGR00756">
    <property type="entry name" value="PPR"/>
    <property type="match status" value="2"/>
</dbReference>
<dbReference type="InterPro" id="IPR002885">
    <property type="entry name" value="PPR_rpt"/>
</dbReference>
<dbReference type="GO" id="GO:0043527">
    <property type="term" value="C:tRNA methyltransferase complex"/>
    <property type="evidence" value="ECO:0007669"/>
    <property type="project" value="TreeGrafter"/>
</dbReference>
<dbReference type="Pfam" id="PF13041">
    <property type="entry name" value="PPR_2"/>
    <property type="match status" value="1"/>
</dbReference>
<keyword evidence="8" id="KW-0175">Coiled coil</keyword>
<evidence type="ECO:0000256" key="5">
    <source>
        <dbReference type="ARBA" id="ARBA00022691"/>
    </source>
</evidence>
<feature type="compositionally biased region" description="Polar residues" evidence="9">
    <location>
        <begin position="193"/>
        <end position="211"/>
    </location>
</feature>
<evidence type="ECO:0000256" key="4">
    <source>
        <dbReference type="ARBA" id="ARBA00022679"/>
    </source>
</evidence>